<evidence type="ECO:0000313" key="2">
    <source>
        <dbReference type="Proteomes" id="UP001523566"/>
    </source>
</evidence>
<keyword evidence="2" id="KW-1185">Reference proteome</keyword>
<accession>A0ABT1E833</accession>
<name>A0ABT1E833_9FIRM</name>
<proteinExistence type="predicted"/>
<dbReference type="RefSeq" id="WP_262065774.1">
    <property type="nucleotide sequence ID" value="NZ_JAMXOD010000006.1"/>
</dbReference>
<dbReference type="EMBL" id="JAMZFW010000006">
    <property type="protein sequence ID" value="MCP1101986.1"/>
    <property type="molecule type" value="Genomic_DNA"/>
</dbReference>
<evidence type="ECO:0000313" key="1">
    <source>
        <dbReference type="EMBL" id="MCP1101986.1"/>
    </source>
</evidence>
<gene>
    <name evidence="1" type="ORF">NK125_06090</name>
</gene>
<sequence length="70" mass="7962">MGIAIQDNVVIGHYKEEAVVLVETGELFLFPGDRNETPVGTTLSTNKYFIPIIKKSKRDQDEILKIYHDI</sequence>
<reference evidence="1 2" key="1">
    <citation type="journal article" date="2022" name="Genome Biol. Evol.">
        <title>Host diet, physiology and behaviors set the stage for Lachnospiraceae cladogenesis.</title>
        <authorList>
            <person name="Vera-Ponce De Leon A."/>
            <person name="Schneider M."/>
            <person name="Jahnes B.C."/>
            <person name="Sadowski V."/>
            <person name="Camuy-Velez L.A."/>
            <person name="Duan J."/>
            <person name="Sabree Z.L."/>
        </authorList>
    </citation>
    <scope>NUCLEOTIDE SEQUENCE [LARGE SCALE GENOMIC DNA]</scope>
    <source>
        <strain evidence="1 2">PAL113</strain>
    </source>
</reference>
<organism evidence="1 2">
    <name type="scientific">Aequitasia blattaphilus</name>
    <dbReference type="NCBI Taxonomy" id="2949332"/>
    <lineage>
        <taxon>Bacteria</taxon>
        <taxon>Bacillati</taxon>
        <taxon>Bacillota</taxon>
        <taxon>Clostridia</taxon>
        <taxon>Lachnospirales</taxon>
        <taxon>Lachnospiraceae</taxon>
        <taxon>Aequitasia</taxon>
    </lineage>
</organism>
<comment type="caution">
    <text evidence="1">The sequence shown here is derived from an EMBL/GenBank/DDBJ whole genome shotgun (WGS) entry which is preliminary data.</text>
</comment>
<dbReference type="Proteomes" id="UP001523566">
    <property type="component" value="Unassembled WGS sequence"/>
</dbReference>
<protein>
    <recommendedName>
        <fullName evidence="3">DUF3006 domain-containing protein</fullName>
    </recommendedName>
</protein>
<evidence type="ECO:0008006" key="3">
    <source>
        <dbReference type="Google" id="ProtNLM"/>
    </source>
</evidence>